<feature type="non-terminal residue" evidence="1">
    <location>
        <position position="1"/>
    </location>
</feature>
<name>A0A816ELG6_9BILA</name>
<keyword evidence="3" id="KW-1185">Reference proteome</keyword>
<protein>
    <submittedName>
        <fullName evidence="1">Uncharacterized protein</fullName>
    </submittedName>
</protein>
<comment type="caution">
    <text evidence="1">The sequence shown here is derived from an EMBL/GenBank/DDBJ whole genome shotgun (WGS) entry which is preliminary data.</text>
</comment>
<dbReference type="Proteomes" id="UP000681722">
    <property type="component" value="Unassembled WGS sequence"/>
</dbReference>
<dbReference type="OrthoDB" id="9988466at2759"/>
<reference evidence="1" key="1">
    <citation type="submission" date="2021-02" db="EMBL/GenBank/DDBJ databases">
        <authorList>
            <person name="Nowell W R."/>
        </authorList>
    </citation>
    <scope>NUCLEOTIDE SEQUENCE</scope>
</reference>
<accession>A0A816ELG6</accession>
<organism evidence="1 3">
    <name type="scientific">Didymodactylos carnosus</name>
    <dbReference type="NCBI Taxonomy" id="1234261"/>
    <lineage>
        <taxon>Eukaryota</taxon>
        <taxon>Metazoa</taxon>
        <taxon>Spiralia</taxon>
        <taxon>Gnathifera</taxon>
        <taxon>Rotifera</taxon>
        <taxon>Eurotatoria</taxon>
        <taxon>Bdelloidea</taxon>
        <taxon>Philodinida</taxon>
        <taxon>Philodinidae</taxon>
        <taxon>Didymodactylos</taxon>
    </lineage>
</organism>
<sequence>VEDIFQEFHDDFHADDETNIQFDKRRRRFVKEYDDDLFDIEQCLEVDQILLGLTVGKQEKQQYLSGKLSRLSATHQESESTTRAANVLSRIKTDNVVISSQLIPKYLSHESKEFDRMILGLRQQTGTIIYTEELRAIAFLIDQLQRFKLEKHLYTTYLRSGQGTLVQNKEPSLLLWSNELKLKIIAENQTKATHPNEIYQDECVKYVEKILEKYRIKMSDYQNQLEEKKRHLRNRWTSRIEETITKFVQDYKIILYQIPIEKKKSSVLNMISLIDYVNLNFIVKIQMCIK</sequence>
<proteinExistence type="predicted"/>
<evidence type="ECO:0000313" key="2">
    <source>
        <dbReference type="EMBL" id="CAF4573837.1"/>
    </source>
</evidence>
<dbReference type="EMBL" id="CAJNOQ010050615">
    <property type="protein sequence ID" value="CAF1649093.1"/>
    <property type="molecule type" value="Genomic_DNA"/>
</dbReference>
<evidence type="ECO:0000313" key="1">
    <source>
        <dbReference type="EMBL" id="CAF1649093.1"/>
    </source>
</evidence>
<dbReference type="Proteomes" id="UP000663829">
    <property type="component" value="Unassembled WGS sequence"/>
</dbReference>
<gene>
    <name evidence="1" type="ORF">GPM918_LOCUS45401</name>
    <name evidence="2" type="ORF">SRO942_LOCUS47878</name>
</gene>
<evidence type="ECO:0000313" key="3">
    <source>
        <dbReference type="Proteomes" id="UP000663829"/>
    </source>
</evidence>
<dbReference type="AlphaFoldDB" id="A0A816ELG6"/>
<dbReference type="EMBL" id="CAJOBC010120910">
    <property type="protein sequence ID" value="CAF4573837.1"/>
    <property type="molecule type" value="Genomic_DNA"/>
</dbReference>